<dbReference type="SUPFAM" id="SSF47203">
    <property type="entry name" value="Acyl-CoA dehydrogenase C-terminal domain-like"/>
    <property type="match status" value="1"/>
</dbReference>
<evidence type="ECO:0000313" key="6">
    <source>
        <dbReference type="Proteomes" id="UP000198967"/>
    </source>
</evidence>
<evidence type="ECO:0000259" key="4">
    <source>
        <dbReference type="Pfam" id="PF00441"/>
    </source>
</evidence>
<feature type="domain" description="Acyl-CoA dehydrogenase/oxidase C-terminal" evidence="4">
    <location>
        <begin position="196"/>
        <end position="310"/>
    </location>
</feature>
<dbReference type="Gene3D" id="1.20.140.10">
    <property type="entry name" value="Butyryl-CoA Dehydrogenase, subunit A, domain 3"/>
    <property type="match status" value="1"/>
</dbReference>
<keyword evidence="2" id="KW-0274">FAD</keyword>
<evidence type="ECO:0000313" key="5">
    <source>
        <dbReference type="EMBL" id="SDH53844.1"/>
    </source>
</evidence>
<dbReference type="RefSeq" id="WP_093089638.1">
    <property type="nucleotide sequence ID" value="NZ_FNBE01000025.1"/>
</dbReference>
<dbReference type="InterPro" id="IPR036250">
    <property type="entry name" value="AcylCo_DH-like_C"/>
</dbReference>
<protein>
    <submittedName>
        <fullName evidence="5">Acyl-CoA dehydrogenase, C-terminal domain</fullName>
    </submittedName>
</protein>
<evidence type="ECO:0000256" key="1">
    <source>
        <dbReference type="ARBA" id="ARBA00022630"/>
    </source>
</evidence>
<gene>
    <name evidence="5" type="ORF">SAMN05216377_12522</name>
</gene>
<accession>A0A1G8D8K2</accession>
<dbReference type="STRING" id="366584.SAMN05216377_12522"/>
<keyword evidence="3" id="KW-0560">Oxidoreductase</keyword>
<dbReference type="PANTHER" id="PTHR43884">
    <property type="entry name" value="ACYL-COA DEHYDROGENASE"/>
    <property type="match status" value="1"/>
</dbReference>
<dbReference type="Gene3D" id="1.10.540.10">
    <property type="entry name" value="Acyl-CoA dehydrogenase/oxidase, N-terminal domain"/>
    <property type="match status" value="1"/>
</dbReference>
<name>A0A1G8D8K2_PSEOR</name>
<dbReference type="PANTHER" id="PTHR43884:SF20">
    <property type="entry name" value="ACYL-COA DEHYDROGENASE FADE28"/>
    <property type="match status" value="1"/>
</dbReference>
<keyword evidence="1" id="KW-0285">Flavoprotein</keyword>
<evidence type="ECO:0000256" key="2">
    <source>
        <dbReference type="ARBA" id="ARBA00022827"/>
    </source>
</evidence>
<organism evidence="5 6">
    <name type="scientific">Pseudonocardia oroxyli</name>
    <dbReference type="NCBI Taxonomy" id="366584"/>
    <lineage>
        <taxon>Bacteria</taxon>
        <taxon>Bacillati</taxon>
        <taxon>Actinomycetota</taxon>
        <taxon>Actinomycetes</taxon>
        <taxon>Pseudonocardiales</taxon>
        <taxon>Pseudonocardiaceae</taxon>
        <taxon>Pseudonocardia</taxon>
    </lineage>
</organism>
<proteinExistence type="predicted"/>
<dbReference type="InterPro" id="IPR009075">
    <property type="entry name" value="AcylCo_DH/oxidase_C"/>
</dbReference>
<dbReference type="GO" id="GO:0050660">
    <property type="term" value="F:flavin adenine dinucleotide binding"/>
    <property type="evidence" value="ECO:0007669"/>
    <property type="project" value="InterPro"/>
</dbReference>
<evidence type="ECO:0000256" key="3">
    <source>
        <dbReference type="ARBA" id="ARBA00023002"/>
    </source>
</evidence>
<dbReference type="Pfam" id="PF00441">
    <property type="entry name" value="Acyl-CoA_dh_1"/>
    <property type="match status" value="1"/>
</dbReference>
<dbReference type="OrthoDB" id="3663644at2"/>
<reference evidence="5 6" key="1">
    <citation type="submission" date="2016-10" db="EMBL/GenBank/DDBJ databases">
        <authorList>
            <person name="de Groot N.N."/>
        </authorList>
    </citation>
    <scope>NUCLEOTIDE SEQUENCE [LARGE SCALE GENOMIC DNA]</scope>
    <source>
        <strain evidence="5 6">CGMCC 4.3143</strain>
    </source>
</reference>
<sequence>MDFRLDELDTDVARAARAAFSGRLSPERWTRPETGDAGWTLLGEDGWLDAGLADSDIDAPAGLSALTIIGREAGRSLAGDGFVNNAVLLSLLLDSASDKRGSAELVGRPGFLVADARTEDITGSSAGATSVCMGVEPGMSAYLVTRSGEIQRWPAHAWTFEPFGSLALGAGAVRLAADVEPDFVAEIGGPDREALLLMARTVHAASLVGLGEHALAETVAHVLRRDQFGGPIGRFQAIKHGLADVAVALEVAWNAVMYAAMDTDQASVSIAQIEARSASEAAARSMTQYFGGIAITWEHPAHLYLKTALVSGARFLSGEIANNRVLAALTEGSH</sequence>
<dbReference type="InterPro" id="IPR037069">
    <property type="entry name" value="AcylCoA_DH/ox_N_sf"/>
</dbReference>
<dbReference type="EMBL" id="FNBE01000025">
    <property type="protein sequence ID" value="SDH53844.1"/>
    <property type="molecule type" value="Genomic_DNA"/>
</dbReference>
<dbReference type="GO" id="GO:0003995">
    <property type="term" value="F:acyl-CoA dehydrogenase activity"/>
    <property type="evidence" value="ECO:0007669"/>
    <property type="project" value="TreeGrafter"/>
</dbReference>
<dbReference type="AlphaFoldDB" id="A0A1G8D8K2"/>
<dbReference type="Proteomes" id="UP000198967">
    <property type="component" value="Unassembled WGS sequence"/>
</dbReference>
<keyword evidence="6" id="KW-1185">Reference proteome</keyword>